<dbReference type="InterPro" id="IPR052082">
    <property type="entry name" value="Myelin_sheath_structural"/>
</dbReference>
<dbReference type="GO" id="GO:0005737">
    <property type="term" value="C:cytoplasm"/>
    <property type="evidence" value="ECO:0007669"/>
    <property type="project" value="TreeGrafter"/>
</dbReference>
<dbReference type="PANTHER" id="PTHR23348">
    <property type="entry name" value="PERIAXIN/AHNAK"/>
    <property type="match status" value="1"/>
</dbReference>
<accession>A0A3B4GIL8</accession>
<name>A0A3B4GIL8_9CICH</name>
<comment type="subcellular location">
    <subcellularLocation>
        <location evidence="1">Nucleus</location>
    </subcellularLocation>
</comment>
<proteinExistence type="predicted"/>
<feature type="compositionally biased region" description="Basic and acidic residues" evidence="3">
    <location>
        <begin position="815"/>
        <end position="826"/>
    </location>
</feature>
<dbReference type="GO" id="GO:0005634">
    <property type="term" value="C:nucleus"/>
    <property type="evidence" value="ECO:0007669"/>
    <property type="project" value="UniProtKB-SubCell"/>
</dbReference>
<sequence length="1094" mass="119009">MPKLGIAMPKIKGSEFDFRPDIDLSLSKKDVDVTFPEAKAEAKLPDVEVEKPSVEVETEAPEFKVETKDKKGSPSKFKMPTFKLPKFGIGIPSATAKVPDLDTDVKVDGGDISIPEEVLEVNIAAPSTEFKEPSLTLKTAGAEHEGKGSKFKLPSLGLSVPQAKGPDIDLSLSEKDVEVTLPEAKAEVKLPDVEIEKPSVEVEIEAPEIKIETKGKKGSPSNTELKEPSISLKTSGYEHEVKGSKFKLPSLGLSFPQTKGPDIDLSLSKKDVDVTVPKAKADTAGKAPEEDISIDVPGVDVILPEVKTDVHLPDTDLKESSHIIIEGGTDTNLEAKLKKPRFSLPKFSFSKQSVKDPEVDISLPKTDVIFLQGDIVKQPDNEFSMEVTKGGEISGSKLKMPNLAISMTKVKSPETDLSLSKKDVDISLPEVTADIKLLHIEGKETEGSTSLPETPTIEAEVKSKRPSWTFPKFSFSRTADKAPAIDVKIETPKAEIISSKTEVCLAEAEIKGPSMEEPPAEETETNLKKPKFSLPRFSFSKSSIKESELSDELPQADVSVSEGEIKVKQPEMEIKAPEKEAGQGSPFKFPNLGIVQTKPKGPEVDLKSSINNVDSKRPEIKAEVKISEESSETKAKSKDAEGSPLKEKISPLKMPKFSSASFDVTMEAPKTGKVIDIHGSKPKEDISVTDKDSIVNIKMDYSKGIISESETPKTETDVLGLPSPSKFKLPSFKMPRLSFSKSKPEEEQLPVEIEDKEAQLEMEVETKGESKSPKVILTSFGEILKTIDVEFDVPKADQVEENLVVSKEVQEIGEHAGKQLEAKEKGASSIQDISKSPERTGWFKFPKFGLSSPSEAPSAPEKCEQKDEKSPVGGMGDEEISPTFSVQSSDAFADISSAVTSEHVGPSISSPTKVTVKYSDPNVATELEETHSNIFTSATRTELISVQPNLPEKITILSSGISSSSEDTCRLESGKLHVITTNIQATPEAQHAQLLTDIEAELAEGLPLKSEANETTSWTVEGSDSGNRAVFERHLVTKTSTERSESRETIVITKQITHVFDSSEPISGETASSIQRLRDSVHSEKMRFFDDAEK</sequence>
<keyword evidence="2" id="KW-0539">Nucleus</keyword>
<feature type="region of interest" description="Disordered" evidence="3">
    <location>
        <begin position="52"/>
        <end position="77"/>
    </location>
</feature>
<organism evidence="4">
    <name type="scientific">Pundamilia nyererei</name>
    <dbReference type="NCBI Taxonomy" id="303518"/>
    <lineage>
        <taxon>Eukaryota</taxon>
        <taxon>Metazoa</taxon>
        <taxon>Chordata</taxon>
        <taxon>Craniata</taxon>
        <taxon>Vertebrata</taxon>
        <taxon>Euteleostomi</taxon>
        <taxon>Actinopterygii</taxon>
        <taxon>Neopterygii</taxon>
        <taxon>Teleostei</taxon>
        <taxon>Neoteleostei</taxon>
        <taxon>Acanthomorphata</taxon>
        <taxon>Ovalentaria</taxon>
        <taxon>Cichlomorphae</taxon>
        <taxon>Cichliformes</taxon>
        <taxon>Cichlidae</taxon>
        <taxon>African cichlids</taxon>
        <taxon>Pseudocrenilabrinae</taxon>
        <taxon>Haplochromini</taxon>
        <taxon>Pundamilia</taxon>
    </lineage>
</organism>
<feature type="region of interest" description="Disordered" evidence="3">
    <location>
        <begin position="596"/>
        <end position="652"/>
    </location>
</feature>
<protein>
    <submittedName>
        <fullName evidence="4">Uncharacterized protein</fullName>
    </submittedName>
</protein>
<feature type="compositionally biased region" description="Basic and acidic residues" evidence="3">
    <location>
        <begin position="61"/>
        <end position="72"/>
    </location>
</feature>
<feature type="region of interest" description="Disordered" evidence="3">
    <location>
        <begin position="815"/>
        <end position="879"/>
    </location>
</feature>
<dbReference type="GeneTree" id="ENSGT00940000165073"/>
<dbReference type="Ensembl" id="ENSPNYT00000023418.1">
    <property type="protein sequence ID" value="ENSPNYP00000022857.1"/>
    <property type="gene ID" value="ENSPNYG00000017226.1"/>
</dbReference>
<feature type="compositionally biased region" description="Basic and acidic residues" evidence="3">
    <location>
        <begin position="614"/>
        <end position="650"/>
    </location>
</feature>
<feature type="compositionally biased region" description="Basic and acidic residues" evidence="3">
    <location>
        <begin position="861"/>
        <end position="870"/>
    </location>
</feature>
<feature type="region of interest" description="Disordered" evidence="3">
    <location>
        <begin position="544"/>
        <end position="571"/>
    </location>
</feature>
<reference evidence="4" key="1">
    <citation type="submission" date="2023-09" db="UniProtKB">
        <authorList>
            <consortium name="Ensembl"/>
        </authorList>
    </citation>
    <scope>IDENTIFICATION</scope>
</reference>
<dbReference type="GO" id="GO:0032287">
    <property type="term" value="P:peripheral nervous system myelin maintenance"/>
    <property type="evidence" value="ECO:0007669"/>
    <property type="project" value="TreeGrafter"/>
</dbReference>
<evidence type="ECO:0000313" key="4">
    <source>
        <dbReference type="Ensembl" id="ENSPNYP00000022857.1"/>
    </source>
</evidence>
<evidence type="ECO:0000256" key="1">
    <source>
        <dbReference type="ARBA" id="ARBA00004123"/>
    </source>
</evidence>
<dbReference type="PANTHER" id="PTHR23348:SF16">
    <property type="entry name" value="LEUCINE RICH REPEAT FAMILY PROTEIN"/>
    <property type="match status" value="1"/>
</dbReference>
<dbReference type="AlphaFoldDB" id="A0A3B4GIL8"/>
<evidence type="ECO:0000256" key="3">
    <source>
        <dbReference type="SAM" id="MobiDB-lite"/>
    </source>
</evidence>
<dbReference type="STRING" id="303518.ENSPNYP00000022857"/>
<feature type="compositionally biased region" description="Low complexity" evidence="3">
    <location>
        <begin position="851"/>
        <end position="860"/>
    </location>
</feature>
<dbReference type="GO" id="GO:0043484">
    <property type="term" value="P:regulation of RNA splicing"/>
    <property type="evidence" value="ECO:0007669"/>
    <property type="project" value="TreeGrafter"/>
</dbReference>
<evidence type="ECO:0000256" key="2">
    <source>
        <dbReference type="ARBA" id="ARBA00023242"/>
    </source>
</evidence>